<dbReference type="RefSeq" id="WP_378534295.1">
    <property type="nucleotide sequence ID" value="NZ_JBHSBH010000010.1"/>
</dbReference>
<gene>
    <name evidence="3" type="ORF">ACFOVU_15705</name>
</gene>
<feature type="region of interest" description="Disordered" evidence="1">
    <location>
        <begin position="53"/>
        <end position="101"/>
    </location>
</feature>
<evidence type="ECO:0008006" key="5">
    <source>
        <dbReference type="Google" id="ProtNLM"/>
    </source>
</evidence>
<feature type="compositionally biased region" description="Basic and acidic residues" evidence="1">
    <location>
        <begin position="245"/>
        <end position="260"/>
    </location>
</feature>
<evidence type="ECO:0000313" key="4">
    <source>
        <dbReference type="Proteomes" id="UP001595847"/>
    </source>
</evidence>
<protein>
    <recommendedName>
        <fullName evidence="5">Bacterial EndoU nuclease domain-containing protein</fullName>
    </recommendedName>
</protein>
<proteinExistence type="predicted"/>
<evidence type="ECO:0000313" key="3">
    <source>
        <dbReference type="EMBL" id="MFC3997376.1"/>
    </source>
</evidence>
<sequence>MLRRIHDPERGAGFIEHGAVILLVAAIAATVITSGVSGRVSALIASAIDSVEKSSAGDSEGDGPGAPQGSDQSNEPGDEGGDDGNGRDDSGGGGVRSSVGDGLSAVGDGLADLGTGAWNAVTDTWDGVVDAWDGLWDNVGQIIDDPGQWATDTWDSTLDGLTGTWDAITTDPVGWGLDLLFSEETQENWNNGNHLEAIGQGITENAVALIPYFGWGKKLDRLGDIADGGGNDRVNGSGGDSEGDGDQRADGDEERRDDTSRPSCIPQHRYVRAGAISTPVHNPGPRRCTITEQVNQHIDDRHTENGRLRTPDATVWGVGREERTRIINETLAQDPEGVLNTDNRSGTVHVGEFDEPVGRAGDSQGGYPIYEVEVVLRPDGSVRTAYPSGYIPQDN</sequence>
<dbReference type="EMBL" id="JBHSBH010000010">
    <property type="protein sequence ID" value="MFC3997376.1"/>
    <property type="molecule type" value="Genomic_DNA"/>
</dbReference>
<organism evidence="3 4">
    <name type="scientific">Nocardiopsis sediminis</name>
    <dbReference type="NCBI Taxonomy" id="1778267"/>
    <lineage>
        <taxon>Bacteria</taxon>
        <taxon>Bacillati</taxon>
        <taxon>Actinomycetota</taxon>
        <taxon>Actinomycetes</taxon>
        <taxon>Streptosporangiales</taxon>
        <taxon>Nocardiopsidaceae</taxon>
        <taxon>Nocardiopsis</taxon>
    </lineage>
</organism>
<keyword evidence="2" id="KW-1133">Transmembrane helix</keyword>
<feature type="region of interest" description="Disordered" evidence="1">
    <location>
        <begin position="229"/>
        <end position="264"/>
    </location>
</feature>
<keyword evidence="4" id="KW-1185">Reference proteome</keyword>
<keyword evidence="2" id="KW-0812">Transmembrane</keyword>
<feature type="transmembrane region" description="Helical" evidence="2">
    <location>
        <begin position="12"/>
        <end position="32"/>
    </location>
</feature>
<reference evidence="4" key="1">
    <citation type="journal article" date="2019" name="Int. J. Syst. Evol. Microbiol.">
        <title>The Global Catalogue of Microorganisms (GCM) 10K type strain sequencing project: providing services to taxonomists for standard genome sequencing and annotation.</title>
        <authorList>
            <consortium name="The Broad Institute Genomics Platform"/>
            <consortium name="The Broad Institute Genome Sequencing Center for Infectious Disease"/>
            <person name="Wu L."/>
            <person name="Ma J."/>
        </authorList>
    </citation>
    <scope>NUCLEOTIDE SEQUENCE [LARGE SCALE GENOMIC DNA]</scope>
    <source>
        <strain evidence="4">TBRC 1826</strain>
    </source>
</reference>
<keyword evidence="2" id="KW-0472">Membrane</keyword>
<feature type="compositionally biased region" description="Gly residues" evidence="1">
    <location>
        <begin position="229"/>
        <end position="240"/>
    </location>
</feature>
<name>A0ABV8FR66_9ACTN</name>
<evidence type="ECO:0000256" key="2">
    <source>
        <dbReference type="SAM" id="Phobius"/>
    </source>
</evidence>
<feature type="region of interest" description="Disordered" evidence="1">
    <location>
        <begin position="336"/>
        <end position="365"/>
    </location>
</feature>
<comment type="caution">
    <text evidence="3">The sequence shown here is derived from an EMBL/GenBank/DDBJ whole genome shotgun (WGS) entry which is preliminary data.</text>
</comment>
<dbReference type="Proteomes" id="UP001595847">
    <property type="component" value="Unassembled WGS sequence"/>
</dbReference>
<evidence type="ECO:0000256" key="1">
    <source>
        <dbReference type="SAM" id="MobiDB-lite"/>
    </source>
</evidence>
<accession>A0ABV8FR66</accession>